<evidence type="ECO:0008006" key="4">
    <source>
        <dbReference type="Google" id="ProtNLM"/>
    </source>
</evidence>
<feature type="region of interest" description="Disordered" evidence="1">
    <location>
        <begin position="131"/>
        <end position="186"/>
    </location>
</feature>
<keyword evidence="2" id="KW-1133">Transmembrane helix</keyword>
<proteinExistence type="predicted"/>
<protein>
    <recommendedName>
        <fullName evidence="4">Helicase</fullName>
    </recommendedName>
</protein>
<keyword evidence="2" id="KW-0472">Membrane</keyword>
<name>A0A942YCQ4_9BACI</name>
<reference evidence="3" key="1">
    <citation type="submission" date="2021-05" db="EMBL/GenBank/DDBJ databases">
        <title>Novel Bacillus species.</title>
        <authorList>
            <person name="Liu G."/>
        </authorList>
    </citation>
    <scope>NUCLEOTIDE SEQUENCE</scope>
    <source>
        <strain evidence="3">FJAT-50051</strain>
    </source>
</reference>
<feature type="compositionally biased region" description="Basic and acidic residues" evidence="1">
    <location>
        <begin position="158"/>
        <end position="186"/>
    </location>
</feature>
<accession>A0A942YCQ4</accession>
<feature type="transmembrane region" description="Helical" evidence="2">
    <location>
        <begin position="16"/>
        <end position="38"/>
    </location>
</feature>
<evidence type="ECO:0000313" key="3">
    <source>
        <dbReference type="EMBL" id="MBS4187117.1"/>
    </source>
</evidence>
<gene>
    <name evidence="3" type="ORF">KHB02_37730</name>
</gene>
<keyword evidence="2" id="KW-0812">Transmembrane</keyword>
<comment type="caution">
    <text evidence="3">The sequence shown here is derived from an EMBL/GenBank/DDBJ whole genome shotgun (WGS) entry which is preliminary data.</text>
</comment>
<organism evidence="3">
    <name type="scientific">Neobacillus citreus</name>
    <dbReference type="NCBI Taxonomy" id="2833578"/>
    <lineage>
        <taxon>Bacteria</taxon>
        <taxon>Bacillati</taxon>
        <taxon>Bacillota</taxon>
        <taxon>Bacilli</taxon>
        <taxon>Bacillales</taxon>
        <taxon>Bacillaceae</taxon>
        <taxon>Neobacillus</taxon>
    </lineage>
</organism>
<sequence length="186" mass="18599">MTPETGRPAPTERGSVTALLAVVLGVAVVVATAALAGASARTAAVRAQHAADAAAVGAAATLVGLVPGEPCGVAARLTAAAGADLATCETAAATVRTRAVVGAGPFSVGADAVAGPADDPSEHYVYGVPVGPRSSVPRSTRATNDIGGLVVQGRRAPSIKETRARHEEARDRREPREGEDDRAIPR</sequence>
<dbReference type="AlphaFoldDB" id="A0A942YCQ4"/>
<evidence type="ECO:0000256" key="2">
    <source>
        <dbReference type="SAM" id="Phobius"/>
    </source>
</evidence>
<dbReference type="EMBL" id="JAGYPE010000008">
    <property type="protein sequence ID" value="MBS4187117.1"/>
    <property type="molecule type" value="Genomic_DNA"/>
</dbReference>
<evidence type="ECO:0000256" key="1">
    <source>
        <dbReference type="SAM" id="MobiDB-lite"/>
    </source>
</evidence>